<dbReference type="Gene3D" id="1.20.1250.20">
    <property type="entry name" value="MFS general substrate transporter like domains"/>
    <property type="match status" value="1"/>
</dbReference>
<evidence type="ECO:0000256" key="2">
    <source>
        <dbReference type="ARBA" id="ARBA00022448"/>
    </source>
</evidence>
<dbReference type="GO" id="GO:0005886">
    <property type="term" value="C:plasma membrane"/>
    <property type="evidence" value="ECO:0007669"/>
    <property type="project" value="UniProtKB-SubCell"/>
</dbReference>
<keyword evidence="4 8" id="KW-0812">Transmembrane</keyword>
<sequence length="217" mass="23619">MARQQGHDVQAAGEASRPKLLQLYKTALARPWVLVLDTISLLCCLYSCLIAALQYMLFSIYPIVFQELRGWNTAVSQLPVLGQAVGAVFGLLMVFDHTRRRKAKANTGRGMLPEDHMDLAMIGGVGFPISMLWLCWSAHYITDAYADYAASVIAANIVARCISSAGAPLFTRQMFDALGVGDGGSLIAGVAAPLAVIPFLFYRYGHTIRSRSKYALA</sequence>
<comment type="subcellular location">
    <subcellularLocation>
        <location evidence="1">Cell membrane</location>
        <topology evidence="1">Multi-pass membrane protein</topology>
    </subcellularLocation>
</comment>
<keyword evidence="3" id="KW-1003">Cell membrane</keyword>
<evidence type="ECO:0000256" key="8">
    <source>
        <dbReference type="SAM" id="Phobius"/>
    </source>
</evidence>
<reference evidence="9" key="2">
    <citation type="submission" date="2025-08" db="UniProtKB">
        <authorList>
            <consortium name="EnsemblFungi"/>
        </authorList>
    </citation>
    <scope>IDENTIFICATION</scope>
    <source>
        <strain evidence="9">4287 / CBS 123668 / FGSC 9935 / NRRL 34936</strain>
    </source>
</reference>
<dbReference type="InterPro" id="IPR036259">
    <property type="entry name" value="MFS_trans_sf"/>
</dbReference>
<evidence type="ECO:0000256" key="7">
    <source>
        <dbReference type="ARBA" id="ARBA00023180"/>
    </source>
</evidence>
<evidence type="ECO:0000256" key="5">
    <source>
        <dbReference type="ARBA" id="ARBA00022989"/>
    </source>
</evidence>
<evidence type="ECO:0000256" key="3">
    <source>
        <dbReference type="ARBA" id="ARBA00022475"/>
    </source>
</evidence>
<proteinExistence type="predicted"/>
<organism evidence="9 10">
    <name type="scientific">Fusarium oxysporum (strain Fo5176)</name>
    <name type="common">Fusarium vascular wilt</name>
    <dbReference type="NCBI Taxonomy" id="660025"/>
    <lineage>
        <taxon>Eukaryota</taxon>
        <taxon>Fungi</taxon>
        <taxon>Dikarya</taxon>
        <taxon>Ascomycota</taxon>
        <taxon>Pezizomycotina</taxon>
        <taxon>Sordariomycetes</taxon>
        <taxon>Hypocreomycetidae</taxon>
        <taxon>Hypocreales</taxon>
        <taxon>Nectriaceae</taxon>
        <taxon>Fusarium</taxon>
        <taxon>Fusarium oxysporum species complex</taxon>
    </lineage>
</organism>
<dbReference type="AlphaFoldDB" id="A0A0D2XTY1"/>
<feature type="transmembrane region" description="Helical" evidence="8">
    <location>
        <begin position="119"/>
        <end position="141"/>
    </location>
</feature>
<feature type="transmembrane region" description="Helical" evidence="8">
    <location>
        <begin position="32"/>
        <end position="58"/>
    </location>
</feature>
<evidence type="ECO:0000256" key="4">
    <source>
        <dbReference type="ARBA" id="ARBA00022692"/>
    </source>
</evidence>
<accession>A0A0D2XTY1</accession>
<dbReference type="PANTHER" id="PTHR23502:SF186">
    <property type="entry name" value="MAJOR FACILITATOR SUPERFAMILY (MFS) PROFILE DOMAIN-CONTAINING PROTEIN"/>
    <property type="match status" value="1"/>
</dbReference>
<protein>
    <submittedName>
        <fullName evidence="9">Uncharacterized protein</fullName>
    </submittedName>
</protein>
<name>A0A0D2XTY1_FUSOF</name>
<dbReference type="Proteomes" id="UP000002489">
    <property type="component" value="Unassembled WGS sequence"/>
</dbReference>
<keyword evidence="5 8" id="KW-1133">Transmembrane helix</keyword>
<keyword evidence="7" id="KW-0325">Glycoprotein</keyword>
<dbReference type="GO" id="GO:0022857">
    <property type="term" value="F:transmembrane transporter activity"/>
    <property type="evidence" value="ECO:0007669"/>
    <property type="project" value="TreeGrafter"/>
</dbReference>
<dbReference type="EnsemblFungi" id="FOXG_07433T0">
    <property type="protein sequence ID" value="FOXG_07433P0"/>
    <property type="gene ID" value="FOXG_07433"/>
</dbReference>
<keyword evidence="2" id="KW-0813">Transport</keyword>
<dbReference type="PANTHER" id="PTHR23502">
    <property type="entry name" value="MAJOR FACILITATOR SUPERFAMILY"/>
    <property type="match status" value="1"/>
</dbReference>
<feature type="transmembrane region" description="Helical" evidence="8">
    <location>
        <begin position="78"/>
        <end position="98"/>
    </location>
</feature>
<evidence type="ECO:0000313" key="9">
    <source>
        <dbReference type="EnsemblFungi" id="FOXG_07433P0"/>
    </source>
</evidence>
<evidence type="ECO:0000256" key="6">
    <source>
        <dbReference type="ARBA" id="ARBA00023136"/>
    </source>
</evidence>
<feature type="transmembrane region" description="Helical" evidence="8">
    <location>
        <begin position="184"/>
        <end position="204"/>
    </location>
</feature>
<keyword evidence="6 8" id="KW-0472">Membrane</keyword>
<reference evidence="10" key="1">
    <citation type="journal article" date="2012" name="Mol. Plant Microbe Interact.">
        <title>A highly conserved effector in Fusarium oxysporum is required for full virulence on Arabidopsis.</title>
        <authorList>
            <person name="Thatcher L.F."/>
            <person name="Gardiner D.M."/>
            <person name="Kazan K."/>
            <person name="Manners J."/>
        </authorList>
    </citation>
    <scope>NUCLEOTIDE SEQUENCE [LARGE SCALE GENOMIC DNA]</scope>
    <source>
        <strain evidence="10">Fo5176</strain>
    </source>
</reference>
<evidence type="ECO:0000256" key="1">
    <source>
        <dbReference type="ARBA" id="ARBA00004651"/>
    </source>
</evidence>
<dbReference type="SUPFAM" id="SSF103473">
    <property type="entry name" value="MFS general substrate transporter"/>
    <property type="match status" value="1"/>
</dbReference>
<evidence type="ECO:0000313" key="10">
    <source>
        <dbReference type="Proteomes" id="UP000002489"/>
    </source>
</evidence>